<keyword evidence="5 7" id="KW-1133">Transmembrane helix</keyword>
<dbReference type="EMBL" id="ACGU01000032">
    <property type="protein sequence ID" value="EEJ72639.1"/>
    <property type="molecule type" value="Genomic_DNA"/>
</dbReference>
<dbReference type="Proteomes" id="UP000005583">
    <property type="component" value="Unassembled WGS sequence"/>
</dbReference>
<evidence type="ECO:0000313" key="10">
    <source>
        <dbReference type="Proteomes" id="UP000005583"/>
    </source>
</evidence>
<keyword evidence="6 7" id="KW-0472">Membrane</keyword>
<feature type="domain" description="Major facilitator superfamily (MFS) profile" evidence="8">
    <location>
        <begin position="19"/>
        <end position="398"/>
    </location>
</feature>
<dbReference type="AlphaFoldDB" id="C2ELJ1"/>
<sequence length="399" mass="44317">MLKEKNMAEKISVHRLHILTAMFVLIAFMLGCNEFMVVGNLSLIAKSYHESLSQISWLVSTFAWTYAIVTPLLALFTNKIHKYYLLIALLLIFLIGTILSSCAPNIGWLLLSRVITASVAGMIESLLSVIVYQLSHNQKQRSMTIAWIYTGFSIASVVGVPLGTVIADHWRWQDAFIMCAVITAIATIVAFTILPKNLQAGEGNYRDQIQIFKDKTIWYGIVFVICGAATLYGYYTYIRPLVHQQLKFDLSTLSLILLLLGVVDIFANQVAGRIAAGNGFKKLRFVYVLNLLLLAVFGIMLQNQVTGIAWIFILGFTVAIFGSTAQVFFLNEATKKYPAAINLASTLNAIFYNVGIALSSMTAGQVLKYSSLTNLNWNSFAYCVVATVMCFILAKKMEE</sequence>
<gene>
    <name evidence="9" type="ORF">HMPREF0548_0537</name>
</gene>
<feature type="transmembrane region" description="Helical" evidence="7">
    <location>
        <begin position="55"/>
        <end position="76"/>
    </location>
</feature>
<comment type="subcellular location">
    <subcellularLocation>
        <location evidence="1">Cell membrane</location>
        <topology evidence="1">Multi-pass membrane protein</topology>
    </subcellularLocation>
</comment>
<dbReference type="PANTHER" id="PTHR43124">
    <property type="entry name" value="PURINE EFFLUX PUMP PBUE"/>
    <property type="match status" value="1"/>
</dbReference>
<evidence type="ECO:0000259" key="8">
    <source>
        <dbReference type="PROSITE" id="PS50850"/>
    </source>
</evidence>
<comment type="caution">
    <text evidence="9">The sequence shown here is derived from an EMBL/GenBank/DDBJ whole genome shotgun (WGS) entry which is preliminary data.</text>
</comment>
<dbReference type="STRING" id="525365.HMPREF0548_0537"/>
<evidence type="ECO:0000256" key="4">
    <source>
        <dbReference type="ARBA" id="ARBA00022692"/>
    </source>
</evidence>
<evidence type="ECO:0000313" key="9">
    <source>
        <dbReference type="EMBL" id="EEJ72639.1"/>
    </source>
</evidence>
<evidence type="ECO:0000256" key="7">
    <source>
        <dbReference type="SAM" id="Phobius"/>
    </source>
</evidence>
<keyword evidence="2" id="KW-0813">Transport</keyword>
<organism evidence="9 10">
    <name type="scientific">Lactobacillus ultunensis DSM 16047</name>
    <dbReference type="NCBI Taxonomy" id="525365"/>
    <lineage>
        <taxon>Bacteria</taxon>
        <taxon>Bacillati</taxon>
        <taxon>Bacillota</taxon>
        <taxon>Bacilli</taxon>
        <taxon>Lactobacillales</taxon>
        <taxon>Lactobacillaceae</taxon>
        <taxon>Lactobacillus</taxon>
    </lineage>
</organism>
<dbReference type="eggNOG" id="COG2814">
    <property type="taxonomic scope" value="Bacteria"/>
</dbReference>
<evidence type="ECO:0000256" key="6">
    <source>
        <dbReference type="ARBA" id="ARBA00023136"/>
    </source>
</evidence>
<feature type="transmembrane region" description="Helical" evidence="7">
    <location>
        <begin position="250"/>
        <end position="271"/>
    </location>
</feature>
<dbReference type="PANTHER" id="PTHR43124:SF3">
    <property type="entry name" value="CHLORAMPHENICOL EFFLUX PUMP RV0191"/>
    <property type="match status" value="1"/>
</dbReference>
<dbReference type="GO" id="GO:0022857">
    <property type="term" value="F:transmembrane transporter activity"/>
    <property type="evidence" value="ECO:0007669"/>
    <property type="project" value="InterPro"/>
</dbReference>
<dbReference type="PROSITE" id="PS50850">
    <property type="entry name" value="MFS"/>
    <property type="match status" value="1"/>
</dbReference>
<protein>
    <submittedName>
        <fullName evidence="9">Transporter, major facilitator family protein</fullName>
    </submittedName>
</protein>
<dbReference type="InterPro" id="IPR020846">
    <property type="entry name" value="MFS_dom"/>
</dbReference>
<dbReference type="GO" id="GO:0005886">
    <property type="term" value="C:plasma membrane"/>
    <property type="evidence" value="ECO:0007669"/>
    <property type="project" value="UniProtKB-SubCell"/>
</dbReference>
<proteinExistence type="predicted"/>
<dbReference type="PROSITE" id="PS51257">
    <property type="entry name" value="PROKAR_LIPOPROTEIN"/>
    <property type="match status" value="1"/>
</dbReference>
<feature type="transmembrane region" description="Helical" evidence="7">
    <location>
        <begin position="106"/>
        <end position="132"/>
    </location>
</feature>
<accession>C2ELJ1</accession>
<feature type="transmembrane region" description="Helical" evidence="7">
    <location>
        <begin position="307"/>
        <end position="329"/>
    </location>
</feature>
<dbReference type="Pfam" id="PF07690">
    <property type="entry name" value="MFS_1"/>
    <property type="match status" value="1"/>
</dbReference>
<dbReference type="InterPro" id="IPR011701">
    <property type="entry name" value="MFS"/>
</dbReference>
<feature type="transmembrane region" description="Helical" evidence="7">
    <location>
        <begin position="144"/>
        <end position="163"/>
    </location>
</feature>
<feature type="transmembrane region" description="Helical" evidence="7">
    <location>
        <begin position="21"/>
        <end position="43"/>
    </location>
</feature>
<evidence type="ECO:0000256" key="5">
    <source>
        <dbReference type="ARBA" id="ARBA00022989"/>
    </source>
</evidence>
<dbReference type="HOGENOM" id="CLU_001265_61_5_9"/>
<evidence type="ECO:0000256" key="3">
    <source>
        <dbReference type="ARBA" id="ARBA00022475"/>
    </source>
</evidence>
<feature type="transmembrane region" description="Helical" evidence="7">
    <location>
        <begin position="175"/>
        <end position="195"/>
    </location>
</feature>
<feature type="transmembrane region" description="Helical" evidence="7">
    <location>
        <begin position="216"/>
        <end position="238"/>
    </location>
</feature>
<name>C2ELJ1_9LACO</name>
<dbReference type="PATRIC" id="fig|525365.8.peg.762"/>
<evidence type="ECO:0000256" key="1">
    <source>
        <dbReference type="ARBA" id="ARBA00004651"/>
    </source>
</evidence>
<dbReference type="CDD" id="cd17324">
    <property type="entry name" value="MFS_NepI_like"/>
    <property type="match status" value="1"/>
</dbReference>
<reference evidence="9 10" key="1">
    <citation type="submission" date="2009-01" db="EMBL/GenBank/DDBJ databases">
        <authorList>
            <person name="Qin X."/>
            <person name="Bachman B."/>
            <person name="Battles P."/>
            <person name="Bell A."/>
            <person name="Bess C."/>
            <person name="Bickham C."/>
            <person name="Chaboub L."/>
            <person name="Chen D."/>
            <person name="Coyle M."/>
            <person name="Deiros D.R."/>
            <person name="Dinh H."/>
            <person name="Forbes L."/>
            <person name="Fowler G."/>
            <person name="Francisco L."/>
            <person name="Fu Q."/>
            <person name="Gubbala S."/>
            <person name="Hale W."/>
            <person name="Han Y."/>
            <person name="Hemphill L."/>
            <person name="Highlander S.K."/>
            <person name="Hirani K."/>
            <person name="Hogues M."/>
            <person name="Jackson L."/>
            <person name="Jakkamsetti A."/>
            <person name="Javaid M."/>
            <person name="Jiang H."/>
            <person name="Korchina V."/>
            <person name="Kovar C."/>
            <person name="Lara F."/>
            <person name="Lee S."/>
            <person name="Mata R."/>
            <person name="Mathew T."/>
            <person name="Moen C."/>
            <person name="Morales K."/>
            <person name="Munidasa M."/>
            <person name="Nazareth L."/>
            <person name="Ngo R."/>
            <person name="Nguyen L."/>
            <person name="Okwuonu G."/>
            <person name="Ongeri F."/>
            <person name="Patil S."/>
            <person name="Petrosino J."/>
            <person name="Pham C."/>
            <person name="Pham P."/>
            <person name="Pu L.-L."/>
            <person name="Puazo M."/>
            <person name="Raj R."/>
            <person name="Reid J."/>
            <person name="Rouhana J."/>
            <person name="Saada N."/>
            <person name="Shang Y."/>
            <person name="Simmons D."/>
            <person name="Thornton R."/>
            <person name="Warren J."/>
            <person name="Weissenberger G."/>
            <person name="Zhang J."/>
            <person name="Zhang L."/>
            <person name="Zhou C."/>
            <person name="Zhu D."/>
            <person name="Muzny D."/>
            <person name="Worley K."/>
            <person name="Gibbs R."/>
        </authorList>
    </citation>
    <scope>NUCLEOTIDE SEQUENCE [LARGE SCALE GENOMIC DNA]</scope>
    <source>
        <strain evidence="9 10">DSM 16047</strain>
    </source>
</reference>
<feature type="transmembrane region" description="Helical" evidence="7">
    <location>
        <begin position="341"/>
        <end position="363"/>
    </location>
</feature>
<feature type="transmembrane region" description="Helical" evidence="7">
    <location>
        <begin position="375"/>
        <end position="394"/>
    </location>
</feature>
<feature type="transmembrane region" description="Helical" evidence="7">
    <location>
        <begin position="83"/>
        <end position="100"/>
    </location>
</feature>
<keyword evidence="4 7" id="KW-0812">Transmembrane</keyword>
<dbReference type="Gene3D" id="1.20.1250.20">
    <property type="entry name" value="MFS general substrate transporter like domains"/>
    <property type="match status" value="1"/>
</dbReference>
<dbReference type="InterPro" id="IPR050189">
    <property type="entry name" value="MFS_Efflux_Transporters"/>
</dbReference>
<keyword evidence="3" id="KW-1003">Cell membrane</keyword>
<dbReference type="InterPro" id="IPR036259">
    <property type="entry name" value="MFS_trans_sf"/>
</dbReference>
<feature type="transmembrane region" description="Helical" evidence="7">
    <location>
        <begin position="283"/>
        <end position="301"/>
    </location>
</feature>
<dbReference type="SUPFAM" id="SSF103473">
    <property type="entry name" value="MFS general substrate transporter"/>
    <property type="match status" value="1"/>
</dbReference>
<evidence type="ECO:0000256" key="2">
    <source>
        <dbReference type="ARBA" id="ARBA00022448"/>
    </source>
</evidence>
<keyword evidence="10" id="KW-1185">Reference proteome</keyword>